<keyword evidence="2" id="KW-1185">Reference proteome</keyword>
<sequence length="140" mass="14379">MAGCDGGKDDVETKSIDDAKAVVQAKAEGIAGQIGGALTNPALNDAPCTGKRGESGGDEVYFIQGGYQIALPAAEHVATAAKLRDQWKAAGWTITDDRTVGSAAILAATTPDEFRVDLESTVPPSALALLVYSPCYGRPA</sequence>
<gene>
    <name evidence="1" type="ORF">Ate02nite_43950</name>
</gene>
<organism evidence="1 2">
    <name type="scientific">Paractinoplanes tereljensis</name>
    <dbReference type="NCBI Taxonomy" id="571912"/>
    <lineage>
        <taxon>Bacteria</taxon>
        <taxon>Bacillati</taxon>
        <taxon>Actinomycetota</taxon>
        <taxon>Actinomycetes</taxon>
        <taxon>Micromonosporales</taxon>
        <taxon>Micromonosporaceae</taxon>
        <taxon>Paractinoplanes</taxon>
    </lineage>
</organism>
<dbReference type="Proteomes" id="UP000623608">
    <property type="component" value="Unassembled WGS sequence"/>
</dbReference>
<evidence type="ECO:0000313" key="2">
    <source>
        <dbReference type="Proteomes" id="UP000623608"/>
    </source>
</evidence>
<comment type="caution">
    <text evidence="1">The sequence shown here is derived from an EMBL/GenBank/DDBJ whole genome shotgun (WGS) entry which is preliminary data.</text>
</comment>
<name>A0A919TUS6_9ACTN</name>
<accession>A0A919TUS6</accession>
<proteinExistence type="predicted"/>
<dbReference type="EMBL" id="BOMY01000031">
    <property type="protein sequence ID" value="GIF21665.1"/>
    <property type="molecule type" value="Genomic_DNA"/>
</dbReference>
<reference evidence="1" key="1">
    <citation type="submission" date="2021-01" db="EMBL/GenBank/DDBJ databases">
        <title>Whole genome shotgun sequence of Actinoplanes tereljensis NBRC 105297.</title>
        <authorList>
            <person name="Komaki H."/>
            <person name="Tamura T."/>
        </authorList>
    </citation>
    <scope>NUCLEOTIDE SEQUENCE</scope>
    <source>
        <strain evidence="1">NBRC 105297</strain>
    </source>
</reference>
<dbReference type="AlphaFoldDB" id="A0A919TUS6"/>
<evidence type="ECO:0000313" key="1">
    <source>
        <dbReference type="EMBL" id="GIF21665.1"/>
    </source>
</evidence>
<protein>
    <submittedName>
        <fullName evidence="1">Uncharacterized protein</fullName>
    </submittedName>
</protein>